<dbReference type="EMBL" id="JBGBPQ010000015">
    <property type="protein sequence ID" value="KAL1510176.1"/>
    <property type="molecule type" value="Genomic_DNA"/>
</dbReference>
<dbReference type="InterPro" id="IPR009030">
    <property type="entry name" value="Growth_fac_rcpt_cys_sf"/>
</dbReference>
<dbReference type="PANTHER" id="PTHR46967:SF1">
    <property type="entry name" value="KERATIN-ASSOCIATED PROTEIN 16-1-LIKE"/>
    <property type="match status" value="1"/>
</dbReference>
<feature type="transmembrane region" description="Helical" evidence="2">
    <location>
        <begin position="1729"/>
        <end position="1748"/>
    </location>
</feature>
<reference evidence="4 5" key="1">
    <citation type="journal article" date="2024" name="Science">
        <title>Giant polyketide synthase enzymes in the biosynthesis of giant marine polyether toxins.</title>
        <authorList>
            <person name="Fallon T.R."/>
            <person name="Shende V.V."/>
            <person name="Wierzbicki I.H."/>
            <person name="Pendleton A.L."/>
            <person name="Watervoot N.F."/>
            <person name="Auber R.P."/>
            <person name="Gonzalez D.J."/>
            <person name="Wisecaver J.H."/>
            <person name="Moore B.S."/>
        </authorList>
    </citation>
    <scope>NUCLEOTIDE SEQUENCE [LARGE SCALE GENOMIC DNA]</scope>
    <source>
        <strain evidence="4 5">12B1</strain>
    </source>
</reference>
<accession>A0AB34IZU6</accession>
<keyword evidence="2" id="KW-0472">Membrane</keyword>
<sequence>MRALLLLLLLLLERGGASHNACDGLCPAAESNCTLRGVLTLGLFNGSAAYCAIRAAAHLSLRDAAIRCDPNYRYSTQSPSCFISLAFARGITLHNATLRASLVNLSAADGEVYVSSDSSIDTAGLGSCYYQPAPQVFQTGGAEGTQSGSRFHAAGHGGWGGACFGQGGAEGLPYGDGTAPLAAWENRSFEVEHFGSGTQDGGAACCGGGAAIVEARAVYVHGTISARGQPPCTPSDGCSCGGNACAGLSGGAGGGGGRIALPYSAYALGPGGGGQMLIAARGGAATRDVCEAGGAGSVLFASASRGALLSLDNGGAASAARSVLSASAAPSRPLAALEVLNGARLLTPPHAAAAAIAASDSIRIATNSFVELRRGQRIHTAGSLALLSGSYLTTSGTLTLEGGLSLDVGSLVCDSRSAISGASHVAVRRGAMVHCTITTRTPLNVSVGGELTVSTQGVIKGLTLTAAAARLSLLGRMQADDSDARPHAAYPLDCAAPAPHSLRLYVGSASLLKGARLDGAAVLLCAAESVASAGVITASGMGYAAEEGDGAGCQLPHGAGSGGGHGGAGARSMASAGPSCAGGEAYDDAARPTRLGSGGGGVGCGGYGGGVIQIAAAANLSLEGGAAILADGAVPDGFAAPSGGGCGGGGGGAIVLRAARIAAAGGYEAWSGEISAGGGDGSAPGGGGGGGGVVRFEAPGGSDWEEPPSDAIEGGVRVDGGYSGACAQPAGRRRVASRRVSAPRRPGKVSGPACRPGRTNATCQPCAAGAFKNHTGASPCTPCAAGLFVAARGATQCSPCAAGFHAPAAGLSACAACAAGTFRAAPMGGAACVACAAGTVAPQRNSTRCVGCAAGRFAASAAAPCAPCAAGSFRNRSMAATHCAACANGSVAGAAGRGECTPCGAGRYAWGRVECRECEAGTYRSEAMGGGTRCVACAAGSVSVASGATNCTVCAEGSFKAAAALPCERCAAGTFRGGAMVGTDLPCLPCPPGSVSVKEGQANCTPCAAFGVGYAQPAAGQTACALCPLGQRADANGTCEACPAPRMPATRAAYDRQGSCEWHCTGTFTTLDATHDPPHCGALLDMLLYQQRDAAVPFMLGPLALGSALLLLLLLCGRLCGGRRGGAEAKALKMAPLLESIDHAMAWEEHKYRSKQHIYRLHLHGANTVTKPWRLPPIPPQLRKLMSEREYHRLAEDFSEAAAWRTWEIMSHGVFSAILPPLAVHLIRWRRQVRVHRVLRVLRPYSMDEGVELLWKSLHTRVYEGHRLELTCCAQFSLGWIDIFSNVGGRAVLPRDAPSRQRSPRSSPLTVPRAHEPAASTTCSPHSLASPREPASTPSCASDGGATPSSADLSPAASAFLRLPINVACDHTPQPAGYLPSSLFDVMAGGRGGGGEGKGAPAAAPPHAAGAPAAARGSSEREEEEEPQDELSLLLAVLTPPHRSASARPPADSLCHAVYLCGKGTFMSPYWVELNDFKTYAALQSALHVCCAEVVACLNARLMQLHHGASDWDAALRKLLLLLDAINRQLREPTGAEASGALGLAFLASHEPSKQLALLVGTGSPAAWRLPPHATLLLPHDARRAPLPPPRLRWAVEPPSRVFFGSVEPHALPNTAAALLLALLLLEIVFDVLMYGMLCSMPGQAGACSAFVLVLPFAGVVSPLVGILFLARSMPLVWRAAAGDQRALRLASSGSVTRTLHMAAAWNAASFPNALVGLLVYIVAGGKLFYFPLPWLVPFCLILSKLLIAQGLKYLSAASGMTSGVWATFTALNQKQSPNGVRPGAFTRARRLSAIESTDIFPEIE</sequence>
<evidence type="ECO:0000256" key="2">
    <source>
        <dbReference type="SAM" id="Phobius"/>
    </source>
</evidence>
<evidence type="ECO:0000313" key="4">
    <source>
        <dbReference type="EMBL" id="KAL1510176.1"/>
    </source>
</evidence>
<organism evidence="4 5">
    <name type="scientific">Prymnesium parvum</name>
    <name type="common">Toxic golden alga</name>
    <dbReference type="NCBI Taxonomy" id="97485"/>
    <lineage>
        <taxon>Eukaryota</taxon>
        <taxon>Haptista</taxon>
        <taxon>Haptophyta</taxon>
        <taxon>Prymnesiophyceae</taxon>
        <taxon>Prymnesiales</taxon>
        <taxon>Prymnesiaceae</taxon>
        <taxon>Prymnesium</taxon>
    </lineage>
</organism>
<evidence type="ECO:0008006" key="6">
    <source>
        <dbReference type="Google" id="ProtNLM"/>
    </source>
</evidence>
<evidence type="ECO:0000256" key="3">
    <source>
        <dbReference type="SAM" id="SignalP"/>
    </source>
</evidence>
<evidence type="ECO:0000256" key="1">
    <source>
        <dbReference type="SAM" id="MobiDB-lite"/>
    </source>
</evidence>
<feature type="compositionally biased region" description="Basic residues" evidence="1">
    <location>
        <begin position="731"/>
        <end position="747"/>
    </location>
</feature>
<feature type="compositionally biased region" description="Low complexity" evidence="1">
    <location>
        <begin position="1399"/>
        <end position="1417"/>
    </location>
</feature>
<keyword evidence="5" id="KW-1185">Reference proteome</keyword>
<evidence type="ECO:0000313" key="5">
    <source>
        <dbReference type="Proteomes" id="UP001515480"/>
    </source>
</evidence>
<feature type="region of interest" description="Disordered" evidence="1">
    <location>
        <begin position="1294"/>
        <end position="1352"/>
    </location>
</feature>
<dbReference type="Gene3D" id="2.10.50.10">
    <property type="entry name" value="Tumor Necrosis Factor Receptor, subunit A, domain 2"/>
    <property type="match status" value="4"/>
</dbReference>
<keyword evidence="2" id="KW-1133">Transmembrane helix</keyword>
<keyword evidence="3" id="KW-0732">Signal</keyword>
<feature type="compositionally biased region" description="Low complexity" evidence="1">
    <location>
        <begin position="1294"/>
        <end position="1308"/>
    </location>
</feature>
<dbReference type="Proteomes" id="UP001515480">
    <property type="component" value="Unassembled WGS sequence"/>
</dbReference>
<comment type="caution">
    <text evidence="4">The sequence shown here is derived from an EMBL/GenBank/DDBJ whole genome shotgun (WGS) entry which is preliminary data.</text>
</comment>
<feature type="chain" id="PRO_5044306170" description="Tyrosine-protein kinase ephrin type A/B receptor-like domain-containing protein" evidence="3">
    <location>
        <begin position="19"/>
        <end position="1805"/>
    </location>
</feature>
<feature type="signal peptide" evidence="3">
    <location>
        <begin position="1"/>
        <end position="18"/>
    </location>
</feature>
<keyword evidence="2" id="KW-0812">Transmembrane</keyword>
<feature type="transmembrane region" description="Helical" evidence="2">
    <location>
        <begin position="1616"/>
        <end position="1638"/>
    </location>
</feature>
<name>A0AB34IZU6_PRYPA</name>
<feature type="transmembrane region" description="Helical" evidence="2">
    <location>
        <begin position="1094"/>
        <end position="1115"/>
    </location>
</feature>
<feature type="region of interest" description="Disordered" evidence="1">
    <location>
        <begin position="727"/>
        <end position="754"/>
    </location>
</feature>
<protein>
    <recommendedName>
        <fullName evidence="6">Tyrosine-protein kinase ephrin type A/B receptor-like domain-containing protein</fullName>
    </recommendedName>
</protein>
<feature type="region of interest" description="Disordered" evidence="1">
    <location>
        <begin position="1393"/>
        <end position="1430"/>
    </location>
</feature>
<gene>
    <name evidence="4" type="ORF">AB1Y20_006506</name>
</gene>
<feature type="transmembrane region" description="Helical" evidence="2">
    <location>
        <begin position="1650"/>
        <end position="1671"/>
    </location>
</feature>
<dbReference type="PANTHER" id="PTHR46967">
    <property type="entry name" value="INSULIN-LIKE GROWTH FACTOR BINDING PROTEIN,N-TERMINAL"/>
    <property type="match status" value="1"/>
</dbReference>
<proteinExistence type="predicted"/>
<dbReference type="SUPFAM" id="SSF57184">
    <property type="entry name" value="Growth factor receptor domain"/>
    <property type="match status" value="2"/>
</dbReference>
<feature type="transmembrane region" description="Helical" evidence="2">
    <location>
        <begin position="1704"/>
        <end position="1723"/>
    </location>
</feature>
<dbReference type="SMART" id="SM01411">
    <property type="entry name" value="Ephrin_rec_like"/>
    <property type="match status" value="6"/>
</dbReference>